<keyword evidence="2" id="KW-0150">Chloroplast</keyword>
<dbReference type="OMA" id="EQMNQEM"/>
<dbReference type="HOGENOM" id="CLU_1430540_0_0_1"/>
<reference evidence="4 6" key="1">
    <citation type="journal article" date="2012" name="Nature">
        <title>Algal genomes reveal evolutionary mosaicism and the fate of nucleomorphs.</title>
        <authorList>
            <consortium name="DOE Joint Genome Institute"/>
            <person name="Curtis B.A."/>
            <person name="Tanifuji G."/>
            <person name="Burki F."/>
            <person name="Gruber A."/>
            <person name="Irimia M."/>
            <person name="Maruyama S."/>
            <person name="Arias M.C."/>
            <person name="Ball S.G."/>
            <person name="Gile G.H."/>
            <person name="Hirakawa Y."/>
            <person name="Hopkins J.F."/>
            <person name="Kuo A."/>
            <person name="Rensing S.A."/>
            <person name="Schmutz J."/>
            <person name="Symeonidi A."/>
            <person name="Elias M."/>
            <person name="Eveleigh R.J."/>
            <person name="Herman E.K."/>
            <person name="Klute M.J."/>
            <person name="Nakayama T."/>
            <person name="Obornik M."/>
            <person name="Reyes-Prieto A."/>
            <person name="Armbrust E.V."/>
            <person name="Aves S.J."/>
            <person name="Beiko R.G."/>
            <person name="Coutinho P."/>
            <person name="Dacks J.B."/>
            <person name="Durnford D.G."/>
            <person name="Fast N.M."/>
            <person name="Green B.R."/>
            <person name="Grisdale C.J."/>
            <person name="Hempel F."/>
            <person name="Henrissat B."/>
            <person name="Hoppner M.P."/>
            <person name="Ishida K."/>
            <person name="Kim E."/>
            <person name="Koreny L."/>
            <person name="Kroth P.G."/>
            <person name="Liu Y."/>
            <person name="Malik S.B."/>
            <person name="Maier U.G."/>
            <person name="McRose D."/>
            <person name="Mock T."/>
            <person name="Neilson J.A."/>
            <person name="Onodera N.T."/>
            <person name="Poole A.M."/>
            <person name="Pritham E.J."/>
            <person name="Richards T.A."/>
            <person name="Rocap G."/>
            <person name="Roy S.W."/>
            <person name="Sarai C."/>
            <person name="Schaack S."/>
            <person name="Shirato S."/>
            <person name="Slamovits C.H."/>
            <person name="Spencer D.F."/>
            <person name="Suzuki S."/>
            <person name="Worden A.Z."/>
            <person name="Zauner S."/>
            <person name="Barry K."/>
            <person name="Bell C."/>
            <person name="Bharti A.K."/>
            <person name="Crow J.A."/>
            <person name="Grimwood J."/>
            <person name="Kramer R."/>
            <person name="Lindquist E."/>
            <person name="Lucas S."/>
            <person name="Salamov A."/>
            <person name="McFadden G.I."/>
            <person name="Lane C.E."/>
            <person name="Keeling P.J."/>
            <person name="Gray M.W."/>
            <person name="Grigoriev I.V."/>
            <person name="Archibald J.M."/>
        </authorList>
    </citation>
    <scope>NUCLEOTIDE SEQUENCE</scope>
    <source>
        <strain evidence="4 6">CCMP2712</strain>
    </source>
</reference>
<dbReference type="Proteomes" id="UP000011087">
    <property type="component" value="Unassembled WGS sequence"/>
</dbReference>
<protein>
    <submittedName>
        <fullName evidence="4 5">Uncharacterized protein</fullName>
    </submittedName>
</protein>
<dbReference type="RefSeq" id="XP_005840167.1">
    <property type="nucleotide sequence ID" value="XM_005840110.1"/>
</dbReference>
<dbReference type="InterPro" id="IPR022796">
    <property type="entry name" value="Chloroa_b-bind"/>
</dbReference>
<evidence type="ECO:0000256" key="3">
    <source>
        <dbReference type="ARBA" id="ARBA00022640"/>
    </source>
</evidence>
<dbReference type="KEGG" id="gtt:GUITHDRAFT_100896"/>
<comment type="subcellular location">
    <subcellularLocation>
        <location evidence="1">Plastid</location>
        <location evidence="1">Chloroplast</location>
    </subcellularLocation>
</comment>
<dbReference type="GeneID" id="17310044"/>
<reference evidence="6" key="2">
    <citation type="submission" date="2012-11" db="EMBL/GenBank/DDBJ databases">
        <authorList>
            <person name="Kuo A."/>
            <person name="Curtis B.A."/>
            <person name="Tanifuji G."/>
            <person name="Burki F."/>
            <person name="Gruber A."/>
            <person name="Irimia M."/>
            <person name="Maruyama S."/>
            <person name="Arias M.C."/>
            <person name="Ball S.G."/>
            <person name="Gile G.H."/>
            <person name="Hirakawa Y."/>
            <person name="Hopkins J.F."/>
            <person name="Rensing S.A."/>
            <person name="Schmutz J."/>
            <person name="Symeonidi A."/>
            <person name="Elias M."/>
            <person name="Eveleigh R.J."/>
            <person name="Herman E.K."/>
            <person name="Klute M.J."/>
            <person name="Nakayama T."/>
            <person name="Obornik M."/>
            <person name="Reyes-Prieto A."/>
            <person name="Armbrust E.V."/>
            <person name="Aves S.J."/>
            <person name="Beiko R.G."/>
            <person name="Coutinho P."/>
            <person name="Dacks J.B."/>
            <person name="Durnford D.G."/>
            <person name="Fast N.M."/>
            <person name="Green B.R."/>
            <person name="Grisdale C."/>
            <person name="Hempe F."/>
            <person name="Henrissat B."/>
            <person name="Hoppner M.P."/>
            <person name="Ishida K.-I."/>
            <person name="Kim E."/>
            <person name="Koreny L."/>
            <person name="Kroth P.G."/>
            <person name="Liu Y."/>
            <person name="Malik S.-B."/>
            <person name="Maier U.G."/>
            <person name="McRose D."/>
            <person name="Mock T."/>
            <person name="Neilson J.A."/>
            <person name="Onodera N.T."/>
            <person name="Poole A.M."/>
            <person name="Pritham E.J."/>
            <person name="Richards T.A."/>
            <person name="Rocap G."/>
            <person name="Roy S.W."/>
            <person name="Sarai C."/>
            <person name="Schaack S."/>
            <person name="Shirato S."/>
            <person name="Slamovits C.H."/>
            <person name="Spencer D.F."/>
            <person name="Suzuki S."/>
            <person name="Worden A.Z."/>
            <person name="Zauner S."/>
            <person name="Barry K."/>
            <person name="Bell C."/>
            <person name="Bharti A.K."/>
            <person name="Crow J.A."/>
            <person name="Grimwood J."/>
            <person name="Kramer R."/>
            <person name="Lindquist E."/>
            <person name="Lucas S."/>
            <person name="Salamov A."/>
            <person name="McFadden G.I."/>
            <person name="Lane C.E."/>
            <person name="Keeling P.J."/>
            <person name="Gray M.W."/>
            <person name="Grigoriev I.V."/>
            <person name="Archibald J.M."/>
        </authorList>
    </citation>
    <scope>NUCLEOTIDE SEQUENCE</scope>
    <source>
        <strain evidence="6">CCMP2712</strain>
    </source>
</reference>
<accession>L1JXU9</accession>
<dbReference type="Pfam" id="PF00504">
    <property type="entry name" value="Chloroa_b-bind"/>
    <property type="match status" value="1"/>
</dbReference>
<gene>
    <name evidence="4" type="ORF">GUITHDRAFT_100896</name>
</gene>
<evidence type="ECO:0000313" key="5">
    <source>
        <dbReference type="EnsemblProtists" id="EKX53187"/>
    </source>
</evidence>
<organism evidence="4">
    <name type="scientific">Guillardia theta (strain CCMP2712)</name>
    <name type="common">Cryptophyte</name>
    <dbReference type="NCBI Taxonomy" id="905079"/>
    <lineage>
        <taxon>Eukaryota</taxon>
        <taxon>Cryptophyceae</taxon>
        <taxon>Pyrenomonadales</taxon>
        <taxon>Geminigeraceae</taxon>
        <taxon>Guillardia</taxon>
    </lineage>
</organism>
<dbReference type="eggNOG" id="ENOG502SX6J">
    <property type="taxonomic scope" value="Eukaryota"/>
</dbReference>
<dbReference type="AlphaFoldDB" id="L1JXU9"/>
<dbReference type="OrthoDB" id="513190at2759"/>
<dbReference type="EMBL" id="JH992970">
    <property type="protein sequence ID" value="EKX53187.1"/>
    <property type="molecule type" value="Genomic_DNA"/>
</dbReference>
<sequence>MSLSVAMPLKAVMSTPTEEKVNLGLAKIWAEDVDQAKDVFSFLQSKTYSKEREGFFFGDVFADGVIRNGGFTEFAETVNGRVAQLAFPLAIGETFNGDLLTQIADHPLKVLLLCAFVTYASLPPLFEARQDDRRGASVFKAAVPPEVRKGLVSVFETFELNKVFSPEAELTNSRAAMVAMGFYLFTAALF</sequence>
<keyword evidence="6" id="KW-1185">Reference proteome</keyword>
<dbReference type="GO" id="GO:0009507">
    <property type="term" value="C:chloroplast"/>
    <property type="evidence" value="ECO:0007669"/>
    <property type="project" value="UniProtKB-SubCell"/>
</dbReference>
<evidence type="ECO:0000313" key="4">
    <source>
        <dbReference type="EMBL" id="EKX53187.1"/>
    </source>
</evidence>
<dbReference type="PaxDb" id="55529-EKX53187"/>
<evidence type="ECO:0000313" key="6">
    <source>
        <dbReference type="Proteomes" id="UP000011087"/>
    </source>
</evidence>
<keyword evidence="3" id="KW-0934">Plastid</keyword>
<evidence type="ECO:0000256" key="1">
    <source>
        <dbReference type="ARBA" id="ARBA00004229"/>
    </source>
</evidence>
<evidence type="ECO:0000256" key="2">
    <source>
        <dbReference type="ARBA" id="ARBA00022528"/>
    </source>
</evidence>
<proteinExistence type="predicted"/>
<dbReference type="EnsemblProtists" id="EKX53187">
    <property type="protein sequence ID" value="EKX53187"/>
    <property type="gene ID" value="GUITHDRAFT_100896"/>
</dbReference>
<reference evidence="5" key="3">
    <citation type="submission" date="2016-03" db="UniProtKB">
        <authorList>
            <consortium name="EnsemblProtists"/>
        </authorList>
    </citation>
    <scope>IDENTIFICATION</scope>
</reference>
<name>L1JXU9_GUITC</name>